<evidence type="ECO:0000313" key="1">
    <source>
        <dbReference type="EMBL" id="GME93411.1"/>
    </source>
</evidence>
<comment type="caution">
    <text evidence="1">The sequence shown here is derived from an EMBL/GenBank/DDBJ whole genome shotgun (WGS) entry which is preliminary data.</text>
</comment>
<accession>A0ACB5TRL7</accession>
<reference evidence="1" key="1">
    <citation type="submission" date="2023-04" db="EMBL/GenBank/DDBJ databases">
        <title>Candida boidinii NBRC 1967.</title>
        <authorList>
            <person name="Ichikawa N."/>
            <person name="Sato H."/>
            <person name="Tonouchi N."/>
        </authorList>
    </citation>
    <scope>NUCLEOTIDE SEQUENCE</scope>
    <source>
        <strain evidence="1">NBRC 1967</strain>
    </source>
</reference>
<name>A0ACB5TRL7_CANBO</name>
<sequence>MGKLSLFSQFLLAALFVQDSFQYMARRDDAVAYTIANPYVNSSIASIDSSAVYTSKYIESSSEINESSSVASITSFTSPAISSDSESSSAEITSISAPVFTASIQSYPAFAVSVPPTWYGVRIEGIAGDGIEWDSDYFALEYDHSTIAAANYDLEINAATFHAGYSGEFAGIATLKAGASTLFSSSHYSGTLVIIATTHDVENKRRLLRKRDGVVTQTVVVTASVAPEVSTTPASSAIEGSSSVEPASSAVSSIAPSSIAPESSSILQSFTFSNSSGPANTLAPTSIEPSVEPSSEASVEPSSEASVEPSSEASVEPSTVTSSEPSTVTSSEPSVEPSSQPSAEPSSAPTSNEPSITSFSSESSGLASSSEISITAPVATPVVSSYPAFAVSIPAEWHGITVKGTAGAGYTWASQYFDIIYDNSIVDPNNCNI</sequence>
<dbReference type="EMBL" id="BSXV01001621">
    <property type="protein sequence ID" value="GME93411.1"/>
    <property type="molecule type" value="Genomic_DNA"/>
</dbReference>
<gene>
    <name evidence="1" type="ORF">Cboi01_000313100</name>
</gene>
<protein>
    <submittedName>
        <fullName evidence="1">Unnamed protein product</fullName>
    </submittedName>
</protein>
<dbReference type="Proteomes" id="UP001165101">
    <property type="component" value="Unassembled WGS sequence"/>
</dbReference>
<keyword evidence="2" id="KW-1185">Reference proteome</keyword>
<evidence type="ECO:0000313" key="2">
    <source>
        <dbReference type="Proteomes" id="UP001165101"/>
    </source>
</evidence>
<proteinExistence type="predicted"/>
<organism evidence="1 2">
    <name type="scientific">Candida boidinii</name>
    <name type="common">Yeast</name>
    <dbReference type="NCBI Taxonomy" id="5477"/>
    <lineage>
        <taxon>Eukaryota</taxon>
        <taxon>Fungi</taxon>
        <taxon>Dikarya</taxon>
        <taxon>Ascomycota</taxon>
        <taxon>Saccharomycotina</taxon>
        <taxon>Pichiomycetes</taxon>
        <taxon>Pichiales</taxon>
        <taxon>Pichiaceae</taxon>
        <taxon>Ogataea</taxon>
        <taxon>Ogataea/Candida clade</taxon>
    </lineage>
</organism>